<keyword evidence="3" id="KW-0508">mRNA splicing</keyword>
<dbReference type="InterPro" id="IPR040169">
    <property type="entry name" value="SUGP1/2"/>
</dbReference>
<dbReference type="Proteomes" id="UP000663866">
    <property type="component" value="Unassembled WGS sequence"/>
</dbReference>
<evidence type="ECO:0000313" key="6">
    <source>
        <dbReference type="EMBL" id="CAF4770489.1"/>
    </source>
</evidence>
<dbReference type="GO" id="GO:0006397">
    <property type="term" value="P:mRNA processing"/>
    <property type="evidence" value="ECO:0007669"/>
    <property type="project" value="UniProtKB-KW"/>
</dbReference>
<evidence type="ECO:0000313" key="7">
    <source>
        <dbReference type="Proteomes" id="UP000663866"/>
    </source>
</evidence>
<keyword evidence="4" id="KW-0539">Nucleus</keyword>
<gene>
    <name evidence="6" type="ORF">OVN521_LOCUS50811</name>
</gene>
<dbReference type="AlphaFoldDB" id="A0A821MIT9"/>
<dbReference type="EMBL" id="CAJOBG010118914">
    <property type="protein sequence ID" value="CAF4770489.1"/>
    <property type="molecule type" value="Genomic_DNA"/>
</dbReference>
<dbReference type="PANTHER" id="PTHR23340">
    <property type="entry name" value="ARGININE/SERINE RICH SPLICING FACTOR SF4/14"/>
    <property type="match status" value="1"/>
</dbReference>
<organism evidence="6 7">
    <name type="scientific">Rotaria magnacalcarata</name>
    <dbReference type="NCBI Taxonomy" id="392030"/>
    <lineage>
        <taxon>Eukaryota</taxon>
        <taxon>Metazoa</taxon>
        <taxon>Spiralia</taxon>
        <taxon>Gnathifera</taxon>
        <taxon>Rotifera</taxon>
        <taxon>Eurotatoria</taxon>
        <taxon>Bdelloidea</taxon>
        <taxon>Philodinida</taxon>
        <taxon>Philodinidae</taxon>
        <taxon>Rotaria</taxon>
    </lineage>
</organism>
<dbReference type="InterPro" id="IPR000467">
    <property type="entry name" value="G_patch_dom"/>
</dbReference>
<evidence type="ECO:0000256" key="2">
    <source>
        <dbReference type="ARBA" id="ARBA00022664"/>
    </source>
</evidence>
<dbReference type="GO" id="GO:0005654">
    <property type="term" value="C:nucleoplasm"/>
    <property type="evidence" value="ECO:0007669"/>
    <property type="project" value="TreeGrafter"/>
</dbReference>
<dbReference type="PROSITE" id="PS50174">
    <property type="entry name" value="G_PATCH"/>
    <property type="match status" value="1"/>
</dbReference>
<dbReference type="Pfam" id="PF01585">
    <property type="entry name" value="G-patch"/>
    <property type="match status" value="1"/>
</dbReference>
<accession>A0A821MIT9</accession>
<proteinExistence type="predicted"/>
<dbReference type="GO" id="GO:0003723">
    <property type="term" value="F:RNA binding"/>
    <property type="evidence" value="ECO:0007669"/>
    <property type="project" value="TreeGrafter"/>
</dbReference>
<feature type="domain" description="G-patch" evidence="5">
    <location>
        <begin position="35"/>
        <end position="54"/>
    </location>
</feature>
<comment type="subcellular location">
    <subcellularLocation>
        <location evidence="1">Nucleus</location>
    </subcellularLocation>
</comment>
<comment type="caution">
    <text evidence="6">The sequence shown here is derived from an EMBL/GenBank/DDBJ whole genome shotgun (WGS) entry which is preliminary data.</text>
</comment>
<evidence type="ECO:0000259" key="5">
    <source>
        <dbReference type="PROSITE" id="PS50174"/>
    </source>
</evidence>
<reference evidence="6" key="1">
    <citation type="submission" date="2021-02" db="EMBL/GenBank/DDBJ databases">
        <authorList>
            <person name="Nowell W R."/>
        </authorList>
    </citation>
    <scope>NUCLEOTIDE SEQUENCE</scope>
</reference>
<sequence length="54" mass="6284">KKQKLYCAIEQQIVLALKDGETPDVSDYRDFKIQAENIGYRLLEKFGWKEGHGL</sequence>
<name>A0A821MIT9_9BILA</name>
<dbReference type="PANTHER" id="PTHR23340:SF0">
    <property type="entry name" value="SURP AND G-PATCH DOMAIN-CONTAINING PROTEIN 1 ISOFORM X1"/>
    <property type="match status" value="1"/>
</dbReference>
<evidence type="ECO:0000256" key="1">
    <source>
        <dbReference type="ARBA" id="ARBA00004123"/>
    </source>
</evidence>
<dbReference type="GO" id="GO:0008380">
    <property type="term" value="P:RNA splicing"/>
    <property type="evidence" value="ECO:0007669"/>
    <property type="project" value="UniProtKB-KW"/>
</dbReference>
<keyword evidence="2" id="KW-0507">mRNA processing</keyword>
<keyword evidence="7" id="KW-1185">Reference proteome</keyword>
<evidence type="ECO:0000256" key="4">
    <source>
        <dbReference type="ARBA" id="ARBA00023242"/>
    </source>
</evidence>
<feature type="non-terminal residue" evidence="6">
    <location>
        <position position="54"/>
    </location>
</feature>
<protein>
    <recommendedName>
        <fullName evidence="5">G-patch domain-containing protein</fullName>
    </recommendedName>
</protein>
<evidence type="ECO:0000256" key="3">
    <source>
        <dbReference type="ARBA" id="ARBA00023187"/>
    </source>
</evidence>
<feature type="non-terminal residue" evidence="6">
    <location>
        <position position="1"/>
    </location>
</feature>